<dbReference type="Proteomes" id="UP000472275">
    <property type="component" value="Chromosome 12"/>
</dbReference>
<dbReference type="GO" id="GO:0019216">
    <property type="term" value="P:regulation of lipid metabolic process"/>
    <property type="evidence" value="ECO:0007669"/>
    <property type="project" value="Ensembl"/>
</dbReference>
<protein>
    <submittedName>
        <fullName evidence="10">Transmembrane 6 superfamily member 2</fullName>
    </submittedName>
</protein>
<sequence>MATFLASWRSTSERYHLTPPRALAHPGRATSSPVHSGQARLLLLLPKLLLPQREHARSSPGSRGVPWGGGVEKRLPQPPMIRSLPNGQGEPYLRTAHGIMICYWDGIVHYGLYLAMIAAIGQRKSYRNLGLFWLGSLMMSIVVFLLGNLIGKYSSDLSPAFLLNLPYILIPIWAGGRLFQQPKALPCLSPEKVSWEPELGQGLCGELHQEPSAVSPSQGRTTGCRAENTAFSFSQVAEEQRKRLYQRPQDMGLVLVLLLTAAFTFFRGMVVLDCPADSCFEYIYQREPYLRDPVAYPKVQMLIYMFYVLPFFCLCIYGLVLPGCSWLPDWSLVFAGAVAQAQFSHLGSSLHSRTPFPYQTPEDVWWSFFITNVLYALGPQLLAYRCLRCPAFFLPATPASLHMGKKHQ</sequence>
<evidence type="ECO:0000256" key="5">
    <source>
        <dbReference type="ARBA" id="ARBA00023136"/>
    </source>
</evidence>
<feature type="transmembrane region" description="Helical" evidence="8">
    <location>
        <begin position="98"/>
        <end position="119"/>
    </location>
</feature>
<dbReference type="GO" id="GO:0033116">
    <property type="term" value="C:endoplasmic reticulum-Golgi intermediate compartment membrane"/>
    <property type="evidence" value="ECO:0007669"/>
    <property type="project" value="Ensembl"/>
</dbReference>
<evidence type="ECO:0000256" key="7">
    <source>
        <dbReference type="PROSITE-ProRule" id="PRU01087"/>
    </source>
</evidence>
<comment type="similarity">
    <text evidence="6">Belongs to the TM6SF family.</text>
</comment>
<evidence type="ECO:0000256" key="3">
    <source>
        <dbReference type="ARBA" id="ARBA00022737"/>
    </source>
</evidence>
<evidence type="ECO:0000259" key="9">
    <source>
        <dbReference type="PROSITE" id="PS51751"/>
    </source>
</evidence>
<keyword evidence="2 7" id="KW-0812">Transmembrane</keyword>
<feature type="transmembrane region" description="Helical" evidence="8">
    <location>
        <begin position="157"/>
        <end position="176"/>
    </location>
</feature>
<dbReference type="Pfam" id="PF26083">
    <property type="entry name" value="TM_Tm6sf2"/>
    <property type="match status" value="1"/>
</dbReference>
<keyword evidence="3" id="KW-0677">Repeat</keyword>
<dbReference type="InterPro" id="IPR033118">
    <property type="entry name" value="EXPERA"/>
</dbReference>
<dbReference type="AlphaFoldDB" id="A0A663E763"/>
<organism evidence="10 11">
    <name type="scientific">Aquila chrysaetos chrysaetos</name>
    <dbReference type="NCBI Taxonomy" id="223781"/>
    <lineage>
        <taxon>Eukaryota</taxon>
        <taxon>Metazoa</taxon>
        <taxon>Chordata</taxon>
        <taxon>Craniata</taxon>
        <taxon>Vertebrata</taxon>
        <taxon>Euteleostomi</taxon>
        <taxon>Archelosauria</taxon>
        <taxon>Archosauria</taxon>
        <taxon>Dinosauria</taxon>
        <taxon>Saurischia</taxon>
        <taxon>Theropoda</taxon>
        <taxon>Coelurosauria</taxon>
        <taxon>Aves</taxon>
        <taxon>Neognathae</taxon>
        <taxon>Neoaves</taxon>
        <taxon>Telluraves</taxon>
        <taxon>Accipitrimorphae</taxon>
        <taxon>Accipitriformes</taxon>
        <taxon>Accipitridae</taxon>
        <taxon>Accipitrinae</taxon>
        <taxon>Aquila</taxon>
    </lineage>
</organism>
<evidence type="ECO:0000256" key="6">
    <source>
        <dbReference type="ARBA" id="ARBA00034760"/>
    </source>
</evidence>
<name>A0A663E763_AQUCH</name>
<dbReference type="GO" id="GO:0055088">
    <property type="term" value="P:lipid homeostasis"/>
    <property type="evidence" value="ECO:0007669"/>
    <property type="project" value="TreeGrafter"/>
</dbReference>
<dbReference type="GO" id="GO:0042802">
    <property type="term" value="F:identical protein binding"/>
    <property type="evidence" value="ECO:0007669"/>
    <property type="project" value="Ensembl"/>
</dbReference>
<gene>
    <name evidence="10" type="primary">TM6SF2</name>
</gene>
<evidence type="ECO:0000256" key="4">
    <source>
        <dbReference type="ARBA" id="ARBA00022989"/>
    </source>
</evidence>
<dbReference type="CDD" id="cd21106">
    <property type="entry name" value="TM6SF1-like"/>
    <property type="match status" value="1"/>
</dbReference>
<feature type="domain" description="EXPERA" evidence="9">
    <location>
        <begin position="249"/>
        <end position="383"/>
    </location>
</feature>
<dbReference type="InParanoid" id="A0A663E763"/>
<keyword evidence="5 7" id="KW-0472">Membrane</keyword>
<feature type="transmembrane region" description="Helical" evidence="8">
    <location>
        <begin position="301"/>
        <end position="320"/>
    </location>
</feature>
<proteinExistence type="inferred from homology"/>
<evidence type="ECO:0000256" key="8">
    <source>
        <dbReference type="SAM" id="Phobius"/>
    </source>
</evidence>
<keyword evidence="4 7" id="KW-1133">Transmembrane helix</keyword>
<keyword evidence="11" id="KW-1185">Reference proteome</keyword>
<accession>A0A663E763</accession>
<dbReference type="PROSITE" id="PS00028">
    <property type="entry name" value="ZINC_FINGER_C2H2_1"/>
    <property type="match status" value="1"/>
</dbReference>
<evidence type="ECO:0000313" key="11">
    <source>
        <dbReference type="Proteomes" id="UP000472275"/>
    </source>
</evidence>
<dbReference type="InterPro" id="IPR013087">
    <property type="entry name" value="Znf_C2H2_type"/>
</dbReference>
<dbReference type="PANTHER" id="PTHR14568:SF9">
    <property type="entry name" value="TRANSMEMBRANE 6 SUPERFAMILY MEMBER 2"/>
    <property type="match status" value="1"/>
</dbReference>
<dbReference type="InterPro" id="IPR047195">
    <property type="entry name" value="TM6SF1-like"/>
</dbReference>
<reference evidence="10" key="1">
    <citation type="submission" date="2025-08" db="UniProtKB">
        <authorList>
            <consortium name="Ensembl"/>
        </authorList>
    </citation>
    <scope>IDENTIFICATION</scope>
</reference>
<dbReference type="PROSITE" id="PS51751">
    <property type="entry name" value="EXPERA"/>
    <property type="match status" value="1"/>
</dbReference>
<feature type="transmembrane region" description="Helical" evidence="8">
    <location>
        <begin position="131"/>
        <end position="151"/>
    </location>
</feature>
<evidence type="ECO:0000256" key="1">
    <source>
        <dbReference type="ARBA" id="ARBA00004127"/>
    </source>
</evidence>
<dbReference type="PANTHER" id="PTHR14568">
    <property type="entry name" value="TRANSMEMBRANE SUPERFAMILY 6 MEMBER 1/2"/>
    <property type="match status" value="1"/>
</dbReference>
<dbReference type="GO" id="GO:0005789">
    <property type="term" value="C:endoplasmic reticulum membrane"/>
    <property type="evidence" value="ECO:0007669"/>
    <property type="project" value="Ensembl"/>
</dbReference>
<reference evidence="10" key="2">
    <citation type="submission" date="2025-09" db="UniProtKB">
        <authorList>
            <consortium name="Ensembl"/>
        </authorList>
    </citation>
    <scope>IDENTIFICATION</scope>
</reference>
<dbReference type="GeneTree" id="ENSGT00390000012913"/>
<dbReference type="Ensembl" id="ENSACCT00020008313.1">
    <property type="protein sequence ID" value="ENSACCP00020007968.1"/>
    <property type="gene ID" value="ENSACCG00020005379.1"/>
</dbReference>
<comment type="subcellular location">
    <subcellularLocation>
        <location evidence="1">Endomembrane system</location>
        <topology evidence="1">Multi-pass membrane protein</topology>
    </subcellularLocation>
</comment>
<evidence type="ECO:0000256" key="2">
    <source>
        <dbReference type="ARBA" id="ARBA00022692"/>
    </source>
</evidence>
<dbReference type="Pfam" id="PF05241">
    <property type="entry name" value="EBP"/>
    <property type="match status" value="1"/>
</dbReference>
<evidence type="ECO:0000313" key="10">
    <source>
        <dbReference type="Ensembl" id="ENSACCP00020007968.1"/>
    </source>
</evidence>
<feature type="transmembrane region" description="Helical" evidence="8">
    <location>
        <begin position="251"/>
        <end position="272"/>
    </location>
</feature>
<dbReference type="InterPro" id="IPR059044">
    <property type="entry name" value="TM_Tm6sf1/2"/>
</dbReference>